<dbReference type="CDD" id="cd06850">
    <property type="entry name" value="biotinyl_domain"/>
    <property type="match status" value="1"/>
</dbReference>
<evidence type="ECO:0000256" key="2">
    <source>
        <dbReference type="SAM" id="MobiDB-lite"/>
    </source>
</evidence>
<name>A0A9D7HRL2_9PROT</name>
<sequence>MEKKFRITVDGNPYVVTVEDISEGASLLYPEPGSMTVPTAKAAPAASAAPAPKAAAAPARGPAGDGDVVSSLAGVVESVAVSVGQSVAQGDKVATVEAMKMKTPIIAHRAGKVASIAVKPGDPVEPGQTLLVLG</sequence>
<dbReference type="InterPro" id="IPR000089">
    <property type="entry name" value="Biotin_lipoyl"/>
</dbReference>
<reference evidence="5" key="1">
    <citation type="journal article" date="2021" name="Nat. Commun.">
        <title>Connecting structure to function with the recovery of over 1000 high-quality metagenome-assembled genomes from activated sludge using long-read sequencing.</title>
        <authorList>
            <person name="Singleton C.M."/>
            <person name="Petriglieri F."/>
            <person name="Kristensen J.M."/>
            <person name="Kirkegaard R.H."/>
            <person name="Michaelsen T.Y."/>
            <person name="Andersen M.H."/>
            <person name="Kondrotaite Z."/>
            <person name="Karst S.M."/>
            <person name="Dueholm M.S."/>
            <person name="Nielsen P.H."/>
            <person name="Albertsen M."/>
        </authorList>
    </citation>
    <scope>NUCLEOTIDE SEQUENCE [LARGE SCALE GENOMIC DNA]</scope>
</reference>
<dbReference type="PROSITE" id="PS50968">
    <property type="entry name" value="BIOTINYL_LIPOYL"/>
    <property type="match status" value="1"/>
</dbReference>
<evidence type="ECO:0000256" key="1">
    <source>
        <dbReference type="ARBA" id="ARBA00023267"/>
    </source>
</evidence>
<proteinExistence type="predicted"/>
<evidence type="ECO:0000259" key="3">
    <source>
        <dbReference type="PROSITE" id="PS50968"/>
    </source>
</evidence>
<dbReference type="Pfam" id="PF00364">
    <property type="entry name" value="Biotin_lipoyl"/>
    <property type="match status" value="1"/>
</dbReference>
<dbReference type="InterPro" id="IPR001882">
    <property type="entry name" value="Biotin_BS"/>
</dbReference>
<evidence type="ECO:0000313" key="5">
    <source>
        <dbReference type="Proteomes" id="UP000807785"/>
    </source>
</evidence>
<feature type="domain" description="Lipoyl-binding" evidence="3">
    <location>
        <begin position="56"/>
        <end position="134"/>
    </location>
</feature>
<evidence type="ECO:0000313" key="4">
    <source>
        <dbReference type="EMBL" id="MBK6973616.1"/>
    </source>
</evidence>
<keyword evidence="1" id="KW-0092">Biotin</keyword>
<dbReference type="PANTHER" id="PTHR45266">
    <property type="entry name" value="OXALOACETATE DECARBOXYLASE ALPHA CHAIN"/>
    <property type="match status" value="1"/>
</dbReference>
<organism evidence="4 5">
    <name type="scientific">Candidatus Methylophosphatis roskildensis</name>
    <dbReference type="NCBI Taxonomy" id="2899263"/>
    <lineage>
        <taxon>Bacteria</taxon>
        <taxon>Pseudomonadati</taxon>
        <taxon>Pseudomonadota</taxon>
        <taxon>Betaproteobacteria</taxon>
        <taxon>Nitrosomonadales</taxon>
        <taxon>Sterolibacteriaceae</taxon>
        <taxon>Candidatus Methylophosphatis</taxon>
    </lineage>
</organism>
<feature type="region of interest" description="Disordered" evidence="2">
    <location>
        <begin position="42"/>
        <end position="63"/>
    </location>
</feature>
<dbReference type="EMBL" id="JADJEV010000003">
    <property type="protein sequence ID" value="MBK6973616.1"/>
    <property type="molecule type" value="Genomic_DNA"/>
</dbReference>
<dbReference type="AlphaFoldDB" id="A0A9D7HRL2"/>
<dbReference type="Proteomes" id="UP000807785">
    <property type="component" value="Unassembled WGS sequence"/>
</dbReference>
<dbReference type="PANTHER" id="PTHR45266:SF3">
    <property type="entry name" value="OXALOACETATE DECARBOXYLASE ALPHA CHAIN"/>
    <property type="match status" value="1"/>
</dbReference>
<comment type="caution">
    <text evidence="4">The sequence shown here is derived from an EMBL/GenBank/DDBJ whole genome shotgun (WGS) entry which is preliminary data.</text>
</comment>
<gene>
    <name evidence="4" type="ORF">IPH26_11960</name>
</gene>
<dbReference type="PROSITE" id="PS00188">
    <property type="entry name" value="BIOTIN"/>
    <property type="match status" value="1"/>
</dbReference>
<protein>
    <submittedName>
        <fullName evidence="4">Acetyl-CoA carboxylase biotin carboxyl carrier protein subunit</fullName>
    </submittedName>
</protein>
<dbReference type="Gene3D" id="2.40.50.100">
    <property type="match status" value="1"/>
</dbReference>
<dbReference type="InterPro" id="IPR011053">
    <property type="entry name" value="Single_hybrid_motif"/>
</dbReference>
<dbReference type="SUPFAM" id="SSF51230">
    <property type="entry name" value="Single hybrid motif"/>
    <property type="match status" value="1"/>
</dbReference>
<dbReference type="InterPro" id="IPR050709">
    <property type="entry name" value="Biotin_Carboxyl_Carrier/Decarb"/>
</dbReference>
<accession>A0A9D7HRL2</accession>